<dbReference type="Proteomes" id="UP000749559">
    <property type="component" value="Unassembled WGS sequence"/>
</dbReference>
<dbReference type="InterPro" id="IPR038991">
    <property type="entry name" value="CAAP1"/>
</dbReference>
<feature type="region of interest" description="Disordered" evidence="1">
    <location>
        <begin position="1"/>
        <end position="70"/>
    </location>
</feature>
<keyword evidence="3" id="KW-1185">Reference proteome</keyword>
<protein>
    <submittedName>
        <fullName evidence="2">Uncharacterized protein</fullName>
    </submittedName>
</protein>
<evidence type="ECO:0000313" key="3">
    <source>
        <dbReference type="Proteomes" id="UP000749559"/>
    </source>
</evidence>
<evidence type="ECO:0000313" key="2">
    <source>
        <dbReference type="EMBL" id="CAH1774102.1"/>
    </source>
</evidence>
<accession>A0A8J1UBF1</accession>
<gene>
    <name evidence="2" type="ORF">OFUS_LOCUS1622</name>
</gene>
<feature type="compositionally biased region" description="Basic residues" evidence="1">
    <location>
        <begin position="39"/>
        <end position="56"/>
    </location>
</feature>
<reference evidence="2" key="1">
    <citation type="submission" date="2022-03" db="EMBL/GenBank/DDBJ databases">
        <authorList>
            <person name="Martin C."/>
        </authorList>
    </citation>
    <scope>NUCLEOTIDE SEQUENCE</scope>
</reference>
<sequence length="212" mass="23900">MSTSLKMQADSTQSDMPSKRAKTKSKKRKKSTSEDRKKLEKAKRMKKSAPKKKAKRGTNEDDDENLSDDSDLDLEKEVLPIGKFIKNRETLINEIFHSLRGSRLGNMVPDILKSVSQDELKKLCLEQLLIMSRKRIKRIIDGDDPDFISSSGTEDESSDEEAVLEEEAVVDEELDGWEYNPEGEDAVANGDDEDSEMVDSTNIEVADNDAEQ</sequence>
<dbReference type="PANTHER" id="PTHR14740">
    <property type="entry name" value="CASPASE ACTIVITY AND APOPTOSIS INHIBITOR 1"/>
    <property type="match status" value="1"/>
</dbReference>
<dbReference type="GO" id="GO:0042981">
    <property type="term" value="P:regulation of apoptotic process"/>
    <property type="evidence" value="ECO:0007669"/>
    <property type="project" value="InterPro"/>
</dbReference>
<dbReference type="EMBL" id="CAIIXF020000001">
    <property type="protein sequence ID" value="CAH1774102.1"/>
    <property type="molecule type" value="Genomic_DNA"/>
</dbReference>
<feature type="compositionally biased region" description="Acidic residues" evidence="1">
    <location>
        <begin position="153"/>
        <end position="163"/>
    </location>
</feature>
<feature type="compositionally biased region" description="Acidic residues" evidence="1">
    <location>
        <begin position="60"/>
        <end position="70"/>
    </location>
</feature>
<feature type="compositionally biased region" description="Acidic residues" evidence="1">
    <location>
        <begin position="177"/>
        <end position="197"/>
    </location>
</feature>
<comment type="caution">
    <text evidence="2">The sequence shown here is derived from an EMBL/GenBank/DDBJ whole genome shotgun (WGS) entry which is preliminary data.</text>
</comment>
<name>A0A8J1UBF1_OWEFU</name>
<feature type="region of interest" description="Disordered" evidence="1">
    <location>
        <begin position="143"/>
        <end position="163"/>
    </location>
</feature>
<feature type="non-terminal residue" evidence="2">
    <location>
        <position position="212"/>
    </location>
</feature>
<feature type="compositionally biased region" description="Basic residues" evidence="1">
    <location>
        <begin position="19"/>
        <end position="30"/>
    </location>
</feature>
<feature type="compositionally biased region" description="Polar residues" evidence="1">
    <location>
        <begin position="1"/>
        <end position="16"/>
    </location>
</feature>
<feature type="region of interest" description="Disordered" evidence="1">
    <location>
        <begin position="177"/>
        <end position="212"/>
    </location>
</feature>
<dbReference type="PANTHER" id="PTHR14740:SF3">
    <property type="entry name" value="CASPASE ACTIVITY AND APOPTOSIS INHIBITOR 1"/>
    <property type="match status" value="1"/>
</dbReference>
<dbReference type="OrthoDB" id="10064012at2759"/>
<dbReference type="AlphaFoldDB" id="A0A8J1UBF1"/>
<dbReference type="Pfam" id="PF15335">
    <property type="entry name" value="CAAP1"/>
    <property type="match status" value="1"/>
</dbReference>
<evidence type="ECO:0000256" key="1">
    <source>
        <dbReference type="SAM" id="MobiDB-lite"/>
    </source>
</evidence>
<proteinExistence type="predicted"/>
<organism evidence="2 3">
    <name type="scientific">Owenia fusiformis</name>
    <name type="common">Polychaete worm</name>
    <dbReference type="NCBI Taxonomy" id="6347"/>
    <lineage>
        <taxon>Eukaryota</taxon>
        <taxon>Metazoa</taxon>
        <taxon>Spiralia</taxon>
        <taxon>Lophotrochozoa</taxon>
        <taxon>Annelida</taxon>
        <taxon>Polychaeta</taxon>
        <taxon>Sedentaria</taxon>
        <taxon>Canalipalpata</taxon>
        <taxon>Sabellida</taxon>
        <taxon>Oweniida</taxon>
        <taxon>Oweniidae</taxon>
        <taxon>Owenia</taxon>
    </lineage>
</organism>